<feature type="transmembrane region" description="Helical" evidence="6">
    <location>
        <begin position="373"/>
        <end position="399"/>
    </location>
</feature>
<gene>
    <name evidence="8" type="ORF">VNE69_02048</name>
</gene>
<sequence length="616" mass="72950">MNSKIKEIEFKNVYYEKILKNTKNPKEYDKKLDFIAGTIKSGRLTGVVGNKNCGQNDLLKILVGFIKEESKTYGEIFYNGKERNVEEWKKIVHFVPSESIYYPHFTIYEVLMFYISFNKNLSHTNKDKKIVEILKKCKIFHKKDVFMRKLTFAEYQKANIAISFINNPEVLIIEEPAVGLDSKNALEIYHILKRYAQENNSIVIVSDYQNKDCLFNYLDDLIILTKKGLFYNGSNKELENFLEEKKFEKDDKLSIPEFLSVLLSEKITLKEGEKYKDFVEKIIENNKSKDAKPTICNNIKTLSWKSNMSDIFNLSKQTVKMLLDEDGSTKQFFYVFILVFIPLLNILGHIFYSIKTFEISISEDLNSCSYYDIFLLSYLITTYIFSFYLYAGIFTSYLGEWNSDNFYQEYLNNRYNFGTYFYSLFFYNFVKNFGIFIFQLFFLCILYRNILLYPSILCFSLFFIVCFAILQTISSIFTFFSFWNFLIFLILNEFENYIDYVKDSNSVDYGIFGYLFIINPLHLYKLFMNSRCFNLSDRFENQKNILNLLGNIMKNKTMELGYNEGKKLLIIYKDFGDWSDCITLSLLFSVMCSLIMSTIIFFKVYYIPNIRIKLTK</sequence>
<dbReference type="KEGG" id="vnx:VNE69_02048"/>
<keyword evidence="5 6" id="KW-0472">Membrane</keyword>
<dbReference type="Gene3D" id="3.40.50.300">
    <property type="entry name" value="P-loop containing nucleotide triphosphate hydrolases"/>
    <property type="match status" value="1"/>
</dbReference>
<evidence type="ECO:0000256" key="2">
    <source>
        <dbReference type="ARBA" id="ARBA00022448"/>
    </source>
</evidence>
<dbReference type="GO" id="GO:0016887">
    <property type="term" value="F:ATP hydrolysis activity"/>
    <property type="evidence" value="ECO:0007669"/>
    <property type="project" value="InterPro"/>
</dbReference>
<name>A0AAX4J993_9MICR</name>
<feature type="transmembrane region" description="Helical" evidence="6">
    <location>
        <begin position="332"/>
        <end position="352"/>
    </location>
</feature>
<dbReference type="PANTHER" id="PTHR48041:SF91">
    <property type="entry name" value="ABC TRANSPORTER G FAMILY MEMBER 28"/>
    <property type="match status" value="1"/>
</dbReference>
<keyword evidence="8" id="KW-0067">ATP-binding</keyword>
<feature type="transmembrane region" description="Helical" evidence="6">
    <location>
        <begin position="506"/>
        <end position="524"/>
    </location>
</feature>
<proteinExistence type="predicted"/>
<dbReference type="GeneID" id="90540338"/>
<feature type="domain" description="ABC transporter" evidence="7">
    <location>
        <begin position="8"/>
        <end position="251"/>
    </location>
</feature>
<evidence type="ECO:0000313" key="8">
    <source>
        <dbReference type="EMBL" id="WUR02521.1"/>
    </source>
</evidence>
<dbReference type="AlphaFoldDB" id="A0AAX4J993"/>
<evidence type="ECO:0000256" key="5">
    <source>
        <dbReference type="ARBA" id="ARBA00023136"/>
    </source>
</evidence>
<dbReference type="GO" id="GO:0016020">
    <property type="term" value="C:membrane"/>
    <property type="evidence" value="ECO:0007669"/>
    <property type="project" value="UniProtKB-SubCell"/>
</dbReference>
<dbReference type="InterPro" id="IPR003439">
    <property type="entry name" value="ABC_transporter-like_ATP-bd"/>
</dbReference>
<feature type="transmembrane region" description="Helical" evidence="6">
    <location>
        <begin position="476"/>
        <end position="494"/>
    </location>
</feature>
<dbReference type="EMBL" id="CP142727">
    <property type="protein sequence ID" value="WUR02521.1"/>
    <property type="molecule type" value="Genomic_DNA"/>
</dbReference>
<dbReference type="RefSeq" id="XP_065328666.1">
    <property type="nucleotide sequence ID" value="XM_065472594.1"/>
</dbReference>
<protein>
    <submittedName>
        <fullName evidence="8">ATP-binding cassette sub-family G member</fullName>
    </submittedName>
</protein>
<organism evidence="8 9">
    <name type="scientific">Vairimorpha necatrix</name>
    <dbReference type="NCBI Taxonomy" id="6039"/>
    <lineage>
        <taxon>Eukaryota</taxon>
        <taxon>Fungi</taxon>
        <taxon>Fungi incertae sedis</taxon>
        <taxon>Microsporidia</taxon>
        <taxon>Nosematidae</taxon>
        <taxon>Vairimorpha</taxon>
    </lineage>
</organism>
<evidence type="ECO:0000256" key="3">
    <source>
        <dbReference type="ARBA" id="ARBA00022692"/>
    </source>
</evidence>
<reference evidence="8" key="1">
    <citation type="journal article" date="2024" name="BMC Genomics">
        <title>Functional annotation of a divergent genome using sequence and structure-based similarity.</title>
        <authorList>
            <person name="Svedberg D."/>
            <person name="Winiger R.R."/>
            <person name="Berg A."/>
            <person name="Sharma H."/>
            <person name="Tellgren-Roth C."/>
            <person name="Debrunner-Vossbrinck B.A."/>
            <person name="Vossbrinck C.R."/>
            <person name="Barandun J."/>
        </authorList>
    </citation>
    <scope>NUCLEOTIDE SEQUENCE</scope>
    <source>
        <strain evidence="8">Illinois isolate</strain>
    </source>
</reference>
<accession>A0AAX4J993</accession>
<dbReference type="PANTHER" id="PTHR48041">
    <property type="entry name" value="ABC TRANSPORTER G FAMILY MEMBER 28"/>
    <property type="match status" value="1"/>
</dbReference>
<dbReference type="InterPro" id="IPR050352">
    <property type="entry name" value="ABCG_transporters"/>
</dbReference>
<keyword evidence="9" id="KW-1185">Reference proteome</keyword>
<evidence type="ECO:0000313" key="9">
    <source>
        <dbReference type="Proteomes" id="UP001334084"/>
    </source>
</evidence>
<dbReference type="GO" id="GO:0042626">
    <property type="term" value="F:ATPase-coupled transmembrane transporter activity"/>
    <property type="evidence" value="ECO:0007669"/>
    <property type="project" value="TreeGrafter"/>
</dbReference>
<dbReference type="SUPFAM" id="SSF52540">
    <property type="entry name" value="P-loop containing nucleoside triphosphate hydrolases"/>
    <property type="match status" value="1"/>
</dbReference>
<dbReference type="InterPro" id="IPR027417">
    <property type="entry name" value="P-loop_NTPase"/>
</dbReference>
<keyword evidence="3 6" id="KW-0812">Transmembrane</keyword>
<dbReference type="PROSITE" id="PS50893">
    <property type="entry name" value="ABC_TRANSPORTER_2"/>
    <property type="match status" value="1"/>
</dbReference>
<feature type="transmembrane region" description="Helical" evidence="6">
    <location>
        <begin position="450"/>
        <end position="470"/>
    </location>
</feature>
<evidence type="ECO:0000259" key="7">
    <source>
        <dbReference type="PROSITE" id="PS50893"/>
    </source>
</evidence>
<evidence type="ECO:0000256" key="1">
    <source>
        <dbReference type="ARBA" id="ARBA00004141"/>
    </source>
</evidence>
<dbReference type="Proteomes" id="UP001334084">
    <property type="component" value="Chromosome 2"/>
</dbReference>
<keyword evidence="8" id="KW-0547">Nucleotide-binding</keyword>
<dbReference type="GO" id="GO:0005524">
    <property type="term" value="F:ATP binding"/>
    <property type="evidence" value="ECO:0007669"/>
    <property type="project" value="UniProtKB-KW"/>
</dbReference>
<keyword evidence="4 6" id="KW-1133">Transmembrane helix</keyword>
<evidence type="ECO:0000256" key="6">
    <source>
        <dbReference type="SAM" id="Phobius"/>
    </source>
</evidence>
<evidence type="ECO:0000256" key="4">
    <source>
        <dbReference type="ARBA" id="ARBA00022989"/>
    </source>
</evidence>
<feature type="transmembrane region" description="Helical" evidence="6">
    <location>
        <begin position="419"/>
        <end position="443"/>
    </location>
</feature>
<feature type="transmembrane region" description="Helical" evidence="6">
    <location>
        <begin position="582"/>
        <end position="606"/>
    </location>
</feature>
<keyword evidence="2" id="KW-0813">Transport</keyword>
<comment type="subcellular location">
    <subcellularLocation>
        <location evidence="1">Membrane</location>
        <topology evidence="1">Multi-pass membrane protein</topology>
    </subcellularLocation>
</comment>
<dbReference type="Pfam" id="PF00005">
    <property type="entry name" value="ABC_tran"/>
    <property type="match status" value="1"/>
</dbReference>